<reference evidence="8 9" key="1">
    <citation type="submission" date="2018-11" db="EMBL/GenBank/DDBJ databases">
        <authorList>
            <person name="Criscuolo A."/>
        </authorList>
    </citation>
    <scope>NUCLEOTIDE SEQUENCE [LARGE SCALE GENOMIC DNA]</scope>
    <source>
        <strain evidence="8">AT11b</strain>
    </source>
</reference>
<dbReference type="OrthoDB" id="9785911at2"/>
<keyword evidence="4" id="KW-0573">Peptidoglycan synthesis</keyword>
<feature type="domain" description="BioF2-like acetyltransferase" evidence="7">
    <location>
        <begin position="157"/>
        <end position="290"/>
    </location>
</feature>
<dbReference type="Pfam" id="PF02388">
    <property type="entry name" value="FemAB"/>
    <property type="match status" value="1"/>
</dbReference>
<evidence type="ECO:0000256" key="5">
    <source>
        <dbReference type="ARBA" id="ARBA00023315"/>
    </source>
</evidence>
<sequence length="354" mass="39045">MIPAVVPCLDRATWDGQVNQFQGHPQQLWGWGQTKAMHGWSVDRVFLQNGDTTIGCAQLLIRRLPFPFRALVYIPRGPMCLPADTQAVLTSLASYANERHHGVALSIEPDWDLESGFAAEVAAAGFSRTDNTVLIPRTLILDLALSDDELMAAMSKSTRANIRKSMRSEVQFRKVAAAAELEQVLAIYHETAERAGFGIHEDQYYRDIWANLGADSPIIAAFDGDTVLAFVWLARSGATAFELYGGVSAEGQKQRVNYGVKWAAFLAMRADGCTRYDFNGLLNDGISDFKKQFAKHEDMLLGTWDKPLSPLYPVYSTAMPLARRSLQQGRRLLKAAVGKARPLAARVLPGQSKG</sequence>
<dbReference type="EMBL" id="UXAU01000026">
    <property type="protein sequence ID" value="VDC27699.1"/>
    <property type="molecule type" value="Genomic_DNA"/>
</dbReference>
<name>A0A3P5XA29_9MICC</name>
<evidence type="ECO:0000313" key="9">
    <source>
        <dbReference type="Proteomes" id="UP000280861"/>
    </source>
</evidence>
<evidence type="ECO:0000256" key="1">
    <source>
        <dbReference type="ARBA" id="ARBA00009943"/>
    </source>
</evidence>
<proteinExistence type="inferred from homology"/>
<dbReference type="InterPro" id="IPR050644">
    <property type="entry name" value="PG_Glycine_Bridge_Synth"/>
</dbReference>
<dbReference type="SUPFAM" id="SSF55729">
    <property type="entry name" value="Acyl-CoA N-acyltransferases (Nat)"/>
    <property type="match status" value="2"/>
</dbReference>
<keyword evidence="5 8" id="KW-0012">Acyltransferase</keyword>
<protein>
    <submittedName>
        <fullName evidence="8">Lipid II:glycine glycyltransferase</fullName>
        <ecNumber evidence="8">2.3.2.16</ecNumber>
    </submittedName>
</protein>
<evidence type="ECO:0000256" key="3">
    <source>
        <dbReference type="ARBA" id="ARBA00022960"/>
    </source>
</evidence>
<evidence type="ECO:0000259" key="7">
    <source>
        <dbReference type="Pfam" id="PF13480"/>
    </source>
</evidence>
<dbReference type="EC" id="2.3.2.16" evidence="8"/>
<dbReference type="GO" id="GO:0071555">
    <property type="term" value="P:cell wall organization"/>
    <property type="evidence" value="ECO:0007669"/>
    <property type="project" value="UniProtKB-KW"/>
</dbReference>
<gene>
    <name evidence="8" type="primary">femX</name>
    <name evidence="8" type="ORF">PSET11_02000</name>
</gene>
<keyword evidence="9" id="KW-1185">Reference proteome</keyword>
<keyword evidence="3" id="KW-0133">Cell shape</keyword>
<keyword evidence="2 8" id="KW-0808">Transferase</keyword>
<dbReference type="InterPro" id="IPR003447">
    <property type="entry name" value="FEMABX"/>
</dbReference>
<dbReference type="Gene3D" id="3.40.630.30">
    <property type="match status" value="2"/>
</dbReference>
<dbReference type="PANTHER" id="PTHR36174">
    <property type="entry name" value="LIPID II:GLYCINE GLYCYLTRANSFERASE"/>
    <property type="match status" value="1"/>
</dbReference>
<evidence type="ECO:0000256" key="2">
    <source>
        <dbReference type="ARBA" id="ARBA00022679"/>
    </source>
</evidence>
<accession>A0A3P5XA29</accession>
<dbReference type="PANTHER" id="PTHR36174:SF1">
    <property type="entry name" value="LIPID II:GLYCINE GLYCYLTRANSFERASE"/>
    <property type="match status" value="1"/>
</dbReference>
<keyword evidence="6" id="KW-0961">Cell wall biogenesis/degradation</keyword>
<evidence type="ECO:0000313" key="8">
    <source>
        <dbReference type="EMBL" id="VDC27699.1"/>
    </source>
</evidence>
<evidence type="ECO:0000256" key="6">
    <source>
        <dbReference type="ARBA" id="ARBA00023316"/>
    </source>
</evidence>
<dbReference type="Proteomes" id="UP000280861">
    <property type="component" value="Unassembled WGS sequence"/>
</dbReference>
<evidence type="ECO:0000256" key="4">
    <source>
        <dbReference type="ARBA" id="ARBA00022984"/>
    </source>
</evidence>
<dbReference type="Pfam" id="PF13480">
    <property type="entry name" value="Acetyltransf_6"/>
    <property type="match status" value="1"/>
</dbReference>
<dbReference type="InterPro" id="IPR016181">
    <property type="entry name" value="Acyl_CoA_acyltransferase"/>
</dbReference>
<dbReference type="AlphaFoldDB" id="A0A3P5XA29"/>
<dbReference type="GO" id="GO:0009252">
    <property type="term" value="P:peptidoglycan biosynthetic process"/>
    <property type="evidence" value="ECO:0007669"/>
    <property type="project" value="UniProtKB-KW"/>
</dbReference>
<comment type="similarity">
    <text evidence="1">Belongs to the FemABX family.</text>
</comment>
<dbReference type="GO" id="GO:0016755">
    <property type="term" value="F:aminoacyltransferase activity"/>
    <property type="evidence" value="ECO:0007669"/>
    <property type="project" value="InterPro"/>
</dbReference>
<organism evidence="8 9">
    <name type="scientific">Arthrobacter ulcerisalmonis</name>
    <dbReference type="NCBI Taxonomy" id="2483813"/>
    <lineage>
        <taxon>Bacteria</taxon>
        <taxon>Bacillati</taxon>
        <taxon>Actinomycetota</taxon>
        <taxon>Actinomycetes</taxon>
        <taxon>Micrococcales</taxon>
        <taxon>Micrococcaceae</taxon>
        <taxon>Arthrobacter</taxon>
    </lineage>
</organism>
<dbReference type="GO" id="GO:0008360">
    <property type="term" value="P:regulation of cell shape"/>
    <property type="evidence" value="ECO:0007669"/>
    <property type="project" value="UniProtKB-KW"/>
</dbReference>
<dbReference type="InterPro" id="IPR038740">
    <property type="entry name" value="BioF2-like_GNAT_dom"/>
</dbReference>
<dbReference type="RefSeq" id="WP_124091921.1">
    <property type="nucleotide sequence ID" value="NZ_CBCRYA010000007.1"/>
</dbReference>
<dbReference type="PROSITE" id="PS51191">
    <property type="entry name" value="FEMABX"/>
    <property type="match status" value="1"/>
</dbReference>